<keyword evidence="1" id="KW-0812">Transmembrane</keyword>
<organism evidence="2 3">
    <name type="scientific">Mycobacterium vicinigordonae</name>
    <dbReference type="NCBI Taxonomy" id="1719132"/>
    <lineage>
        <taxon>Bacteria</taxon>
        <taxon>Bacillati</taxon>
        <taxon>Actinomycetota</taxon>
        <taxon>Actinomycetes</taxon>
        <taxon>Mycobacteriales</taxon>
        <taxon>Mycobacteriaceae</taxon>
        <taxon>Mycobacterium</taxon>
    </lineage>
</organism>
<reference evidence="3" key="3">
    <citation type="submission" date="2023-07" db="EMBL/GenBank/DDBJ databases">
        <title>Description of Mycobacterium gordonae subsp. intergordonae subsp.nov. and Mycobacterium gordonae subsp. gordonae subsp. nov.</title>
        <authorList>
            <person name="Huang H."/>
        </authorList>
    </citation>
    <scope>NUCLEOTIDE SEQUENCE [LARGE SCALE GENOMIC DNA]</scope>
    <source>
        <strain evidence="3">24</strain>
    </source>
</reference>
<evidence type="ECO:0000256" key="1">
    <source>
        <dbReference type="SAM" id="Phobius"/>
    </source>
</evidence>
<gene>
    <name evidence="2" type="ORF">H0P51_03760</name>
</gene>
<keyword evidence="3" id="KW-1185">Reference proteome</keyword>
<keyword evidence="1" id="KW-0472">Membrane</keyword>
<feature type="transmembrane region" description="Helical" evidence="1">
    <location>
        <begin position="73"/>
        <end position="93"/>
    </location>
</feature>
<evidence type="ECO:0008006" key="4">
    <source>
        <dbReference type="Google" id="ProtNLM"/>
    </source>
</evidence>
<proteinExistence type="predicted"/>
<dbReference type="EMBL" id="CP059165">
    <property type="protein sequence ID" value="QLL08108.1"/>
    <property type="molecule type" value="Genomic_DNA"/>
</dbReference>
<evidence type="ECO:0000313" key="3">
    <source>
        <dbReference type="Proteomes" id="UP000510682"/>
    </source>
</evidence>
<dbReference type="RefSeq" id="WP_180916708.1">
    <property type="nucleotide sequence ID" value="NZ_CP059165.1"/>
</dbReference>
<keyword evidence="1" id="KW-1133">Transmembrane helix</keyword>
<evidence type="ECO:0000313" key="2">
    <source>
        <dbReference type="EMBL" id="QLL08108.1"/>
    </source>
</evidence>
<protein>
    <recommendedName>
        <fullName evidence="4">Transmembrane protein</fullName>
    </recommendedName>
</protein>
<reference evidence="2 3" key="2">
    <citation type="submission" date="2020-07" db="EMBL/GenBank/DDBJ databases">
        <authorList>
            <person name="Yu X."/>
        </authorList>
    </citation>
    <scope>NUCLEOTIDE SEQUENCE [LARGE SCALE GENOMIC DNA]</scope>
    <source>
        <strain evidence="3">24</strain>
    </source>
</reference>
<dbReference type="AlphaFoldDB" id="A0A7D6DZA9"/>
<reference evidence="3" key="1">
    <citation type="submission" date="2020-07" db="EMBL/GenBank/DDBJ databases">
        <title>Description of Mycobacterium gordonae subsp. intergordonae subsp.nov. and Mycobacterium gordonae subsp. gordonae subsp. nov.</title>
        <authorList>
            <person name="Yu X."/>
        </authorList>
    </citation>
    <scope>NUCLEOTIDE SEQUENCE [LARGE SCALE GENOMIC DNA]</scope>
    <source>
        <strain evidence="3">24</strain>
    </source>
</reference>
<name>A0A7D6DZA9_9MYCO</name>
<feature type="transmembrane region" description="Helical" evidence="1">
    <location>
        <begin position="6"/>
        <end position="29"/>
    </location>
</feature>
<sequence>MTHRQIYIAIVGLLLGAIGLAALWFPVYLDQYDAYGIKISCGNGIGFQLAHISHDVNAPTAGCGKALLIRRAWAIPTVALGWLLLTWVAIMWVHDGRQLSDEPEHKVPHPEIA</sequence>
<accession>A0A7D6DZA9</accession>
<dbReference type="Proteomes" id="UP000510682">
    <property type="component" value="Chromosome"/>
</dbReference>
<dbReference type="KEGG" id="mgor:H0P51_03760"/>